<comment type="caution">
    <text evidence="4">The sequence shown here is derived from an EMBL/GenBank/DDBJ whole genome shotgun (WGS) entry which is preliminary data.</text>
</comment>
<dbReference type="Gene3D" id="3.40.50.720">
    <property type="entry name" value="NAD(P)-binding Rossmann-like Domain"/>
    <property type="match status" value="1"/>
</dbReference>
<dbReference type="Pfam" id="PF00550">
    <property type="entry name" value="PP-binding"/>
    <property type="match status" value="1"/>
</dbReference>
<dbReference type="InterPro" id="IPR009081">
    <property type="entry name" value="PP-bd_ACP"/>
</dbReference>
<organism evidence="4 5">
    <name type="scientific">Cercophora samala</name>
    <dbReference type="NCBI Taxonomy" id="330535"/>
    <lineage>
        <taxon>Eukaryota</taxon>
        <taxon>Fungi</taxon>
        <taxon>Dikarya</taxon>
        <taxon>Ascomycota</taxon>
        <taxon>Pezizomycotina</taxon>
        <taxon>Sordariomycetes</taxon>
        <taxon>Sordariomycetidae</taxon>
        <taxon>Sordariales</taxon>
        <taxon>Lasiosphaeriaceae</taxon>
        <taxon>Cercophora</taxon>
    </lineage>
</organism>
<accession>A0AA39YLE9</accession>
<dbReference type="Pfam" id="PF07993">
    <property type="entry name" value="NAD_binding_4"/>
    <property type="match status" value="1"/>
</dbReference>
<evidence type="ECO:0000313" key="5">
    <source>
        <dbReference type="Proteomes" id="UP001174997"/>
    </source>
</evidence>
<dbReference type="InterPro" id="IPR020806">
    <property type="entry name" value="PKS_PP-bd"/>
</dbReference>
<dbReference type="EMBL" id="JAULSY010000228">
    <property type="protein sequence ID" value="KAK0654175.1"/>
    <property type="molecule type" value="Genomic_DNA"/>
</dbReference>
<dbReference type="InterPro" id="IPR036291">
    <property type="entry name" value="NAD(P)-bd_dom_sf"/>
</dbReference>
<dbReference type="PROSITE" id="PS00455">
    <property type="entry name" value="AMP_BINDING"/>
    <property type="match status" value="1"/>
</dbReference>
<dbReference type="SUPFAM" id="SSF47336">
    <property type="entry name" value="ACP-like"/>
    <property type="match status" value="1"/>
</dbReference>
<sequence length="1047" mass="115347">MLSPTVLVDRLAVDKPNDVWVKSPVTSFQGGTGWEDITFSLLKNAVDATSDFIVRQLGPGEPDEVLAYMGINDVRYPFVILGALKAGYKPLCPSPRNSKEGNLALLKTTKCSKFLCSEEFFPPIAKLSPSMPGLQVVQVPTVDELLMPFTPTSTTTPTGRVSFADHETIIILHTSGTTGLPKPIHIKAGVFSTFETITSIPTPPGRTSTHCSLLLTRLVLSVTPFFHIFGINFLLRSLHYQKPIVLLPADKPPTAELILECIIKTKPSALASAPSMIEDVCRLPAGLSVLSTLDFVFYGGAPLAEACGNQISEVTSLYNGIGSTEAFFMPTLLLKDPKDWQYFEWNPEAGVVLEPTEENPNLAEAVIKRRPDGKYQFAFWNFPELQEWRTHDLFEEHPTKKGLWKFVGRLDDIIVLSNGEKVNPVAFEKVIDGHPWVQGALMIGVGHFQAGLLIEPSKDHQGDDKEEFIDKIWPLIEEANAEYPAYARVWRSTVMLAKPEKPFKRASKGSMMRRATYKLYEAEIEKLYKAQEMAVEESDAAGQSNADVQELVRKAIRSVLGSRAAKLTDDANIFQLGADSLQALQLSRILTSSRLKCNAKTVYDNPTVSQLAKAVSAPEKDQHPENAVSREERMSAMIYRHSRFPKLASPPSPPKSPPAAFNVLLIGSTGSLGSYLLKELLDTPEISQIYCLNRSVNARERQQKSFDDRSLGSIPPSQVQFFTGETSAPNFGLEFPHDFASLQQQTDIIIMNAWPVNFNSPLEAFEPVIAGTKQCADFSSASPRKPHIVFISSIASILNWATVRHIPEDGSEIVIGEDWDPDNSLPAKQGYGESKHVAASILSNALNAGHINSVAVLRVGQLAGAAEKSGVWNRQEWLPSLLKTSTTTLHLPSSLPSPIDWVPTDLAARAVVDLALSSYHRSTTTVQTFNIVNPHMVPWSFLVPGIQEFYSPTRKIETVPYADWVEELKRISPTATDQQIQQMPALKLLDFFEGLNEAAAASTGGEEGKQVEVRFATGHAVAKSKAMAGLGGINGRMMRKWMEEWAF</sequence>
<dbReference type="PROSITE" id="PS00012">
    <property type="entry name" value="PHOSPHOPANTETHEINE"/>
    <property type="match status" value="1"/>
</dbReference>
<dbReference type="InterPro" id="IPR042099">
    <property type="entry name" value="ANL_N_sf"/>
</dbReference>
<dbReference type="Pfam" id="PF00501">
    <property type="entry name" value="AMP-binding"/>
    <property type="match status" value="1"/>
</dbReference>
<dbReference type="InterPro" id="IPR051414">
    <property type="entry name" value="Adenylate-forming_Reductase"/>
</dbReference>
<keyword evidence="1" id="KW-0596">Phosphopantetheine</keyword>
<dbReference type="InterPro" id="IPR000873">
    <property type="entry name" value="AMP-dep_synth/lig_dom"/>
</dbReference>
<dbReference type="SMART" id="SM00823">
    <property type="entry name" value="PKS_PP"/>
    <property type="match status" value="1"/>
</dbReference>
<dbReference type="InterPro" id="IPR036736">
    <property type="entry name" value="ACP-like_sf"/>
</dbReference>
<keyword evidence="2" id="KW-0597">Phosphoprotein</keyword>
<dbReference type="AlphaFoldDB" id="A0AA39YLE9"/>
<dbReference type="InterPro" id="IPR013120">
    <property type="entry name" value="FAR_NAD-bd"/>
</dbReference>
<dbReference type="Gene3D" id="3.40.50.12780">
    <property type="entry name" value="N-terminal domain of ligase-like"/>
    <property type="match status" value="1"/>
</dbReference>
<name>A0AA39YLE9_9PEZI</name>
<gene>
    <name evidence="4" type="ORF">QBC41DRAFT_332299</name>
</gene>
<dbReference type="InterPro" id="IPR006162">
    <property type="entry name" value="Ppantetheine_attach_site"/>
</dbReference>
<proteinExistence type="predicted"/>
<evidence type="ECO:0000256" key="2">
    <source>
        <dbReference type="ARBA" id="ARBA00022553"/>
    </source>
</evidence>
<dbReference type="Gene3D" id="1.10.1200.10">
    <property type="entry name" value="ACP-like"/>
    <property type="match status" value="1"/>
</dbReference>
<reference evidence="4" key="1">
    <citation type="submission" date="2023-06" db="EMBL/GenBank/DDBJ databases">
        <title>Genome-scale phylogeny and comparative genomics of the fungal order Sordariales.</title>
        <authorList>
            <consortium name="Lawrence Berkeley National Laboratory"/>
            <person name="Hensen N."/>
            <person name="Bonometti L."/>
            <person name="Westerberg I."/>
            <person name="Brannstrom I.O."/>
            <person name="Guillou S."/>
            <person name="Cros-Aarteil S."/>
            <person name="Calhoun S."/>
            <person name="Haridas S."/>
            <person name="Kuo A."/>
            <person name="Mondo S."/>
            <person name="Pangilinan J."/>
            <person name="Riley R."/>
            <person name="Labutti K."/>
            <person name="Andreopoulos B."/>
            <person name="Lipzen A."/>
            <person name="Chen C."/>
            <person name="Yanf M."/>
            <person name="Daum C."/>
            <person name="Ng V."/>
            <person name="Clum A."/>
            <person name="Steindorff A."/>
            <person name="Ohm R."/>
            <person name="Martin F."/>
            <person name="Silar P."/>
            <person name="Natvig D."/>
            <person name="Lalanne C."/>
            <person name="Gautier V."/>
            <person name="Ament-Velasquez S.L."/>
            <person name="Kruys A."/>
            <person name="Hutchinson M.I."/>
            <person name="Powell A.J."/>
            <person name="Barry K."/>
            <person name="Miller A.N."/>
            <person name="Grigoriev I.V."/>
            <person name="Debuchy R."/>
            <person name="Gladieux P."/>
            <person name="Thoren M.H."/>
            <person name="Johannesson H."/>
        </authorList>
    </citation>
    <scope>NUCLEOTIDE SEQUENCE</scope>
    <source>
        <strain evidence="4">CBS 307.81</strain>
    </source>
</reference>
<dbReference type="PANTHER" id="PTHR43439:SF2">
    <property type="entry name" value="ENZYME, PUTATIVE (JCVI)-RELATED"/>
    <property type="match status" value="1"/>
</dbReference>
<dbReference type="InterPro" id="IPR020845">
    <property type="entry name" value="AMP-binding_CS"/>
</dbReference>
<dbReference type="GO" id="GO:0031177">
    <property type="term" value="F:phosphopantetheine binding"/>
    <property type="evidence" value="ECO:0007669"/>
    <property type="project" value="InterPro"/>
</dbReference>
<dbReference type="Proteomes" id="UP001174997">
    <property type="component" value="Unassembled WGS sequence"/>
</dbReference>
<evidence type="ECO:0000259" key="3">
    <source>
        <dbReference type="PROSITE" id="PS50075"/>
    </source>
</evidence>
<dbReference type="PANTHER" id="PTHR43439">
    <property type="entry name" value="PHENYLACETATE-COENZYME A LIGASE"/>
    <property type="match status" value="1"/>
</dbReference>
<feature type="domain" description="Carrier" evidence="3">
    <location>
        <begin position="543"/>
        <end position="619"/>
    </location>
</feature>
<dbReference type="SUPFAM" id="SSF56801">
    <property type="entry name" value="Acetyl-CoA synthetase-like"/>
    <property type="match status" value="1"/>
</dbReference>
<keyword evidence="5" id="KW-1185">Reference proteome</keyword>
<dbReference type="PROSITE" id="PS50075">
    <property type="entry name" value="CARRIER"/>
    <property type="match status" value="1"/>
</dbReference>
<dbReference type="SUPFAM" id="SSF51735">
    <property type="entry name" value="NAD(P)-binding Rossmann-fold domains"/>
    <property type="match status" value="1"/>
</dbReference>
<protein>
    <submittedName>
        <fullName evidence="4">Peptide synthetase</fullName>
    </submittedName>
</protein>
<evidence type="ECO:0000256" key="1">
    <source>
        <dbReference type="ARBA" id="ARBA00022450"/>
    </source>
</evidence>
<dbReference type="Pfam" id="PF23562">
    <property type="entry name" value="AMP-binding_C_3"/>
    <property type="match status" value="1"/>
</dbReference>
<evidence type="ECO:0000313" key="4">
    <source>
        <dbReference type="EMBL" id="KAK0654175.1"/>
    </source>
</evidence>